<dbReference type="InterPro" id="IPR046214">
    <property type="entry name" value="DUF6247"/>
</dbReference>
<dbReference type="KEGG" id="aja:AJAP_42635"/>
<evidence type="ECO:0000313" key="2">
    <source>
        <dbReference type="Proteomes" id="UP000028492"/>
    </source>
</evidence>
<dbReference type="Pfam" id="PF19760">
    <property type="entry name" value="DUF6247"/>
    <property type="match status" value="1"/>
</dbReference>
<keyword evidence="2" id="KW-1185">Reference proteome</keyword>
<dbReference type="Proteomes" id="UP000028492">
    <property type="component" value="Plasmid pAmyja1"/>
</dbReference>
<proteinExistence type="predicted"/>
<evidence type="ECO:0000313" key="1">
    <source>
        <dbReference type="EMBL" id="AIG81294.1"/>
    </source>
</evidence>
<keyword evidence="1" id="KW-0614">Plasmid</keyword>
<geneLocation type="plasmid" evidence="1 2">
    <name>pAmyja1</name>
</geneLocation>
<dbReference type="HOGENOM" id="CLU_158659_0_0_11"/>
<accession>A0A075V9U1</accession>
<dbReference type="EMBL" id="CP008954">
    <property type="protein sequence ID" value="AIG81294.1"/>
    <property type="molecule type" value="Genomic_DNA"/>
</dbReference>
<reference evidence="1 2" key="1">
    <citation type="journal article" date="2014" name="J. Biotechnol.">
        <title>Complete genome sequence of the actinobacterium Amycolatopsis japonica MG417-CF17(T) (=DSM 44213T) producing (S,S)-N,N'-ethylenediaminedisuccinic acid.</title>
        <authorList>
            <person name="Stegmann E."/>
            <person name="Albersmeier A."/>
            <person name="Spohn M."/>
            <person name="Gert H."/>
            <person name="Weber T."/>
            <person name="Wohlleben W."/>
            <person name="Kalinowski J."/>
            <person name="Ruckert C."/>
        </authorList>
    </citation>
    <scope>NUCLEOTIDE SEQUENCE [LARGE SCALE GENOMIC DNA]</scope>
    <source>
        <strain evidence="2">MG417-CF17 (DSM 44213)</strain>
        <plasmid evidence="1">pAmyja1</plasmid>
    </source>
</reference>
<gene>
    <name evidence="1" type="ORF">AJAP_42635</name>
</gene>
<sequence>MTAAAHHPEHPEPSGLESPWAIRDALLPEERDEFGAAFQRALDVAKQTRNPGLIFETLENWRRIAQQTLVDPAAHRAMLQQAARTMRTGEPPAGAVSPAQVRAFLGR</sequence>
<organism evidence="1 2">
    <name type="scientific">Amycolatopsis japonica</name>
    <dbReference type="NCBI Taxonomy" id="208439"/>
    <lineage>
        <taxon>Bacteria</taxon>
        <taxon>Bacillati</taxon>
        <taxon>Actinomycetota</taxon>
        <taxon>Actinomycetes</taxon>
        <taxon>Pseudonocardiales</taxon>
        <taxon>Pseudonocardiaceae</taxon>
        <taxon>Amycolatopsis</taxon>
        <taxon>Amycolatopsis japonica group</taxon>
    </lineage>
</organism>
<protein>
    <submittedName>
        <fullName evidence="1">Uncharacterized protein</fullName>
    </submittedName>
</protein>
<name>A0A075V9U1_9PSEU</name>
<dbReference type="AlphaFoldDB" id="A0A075V9U1"/>